<dbReference type="EMBL" id="JACSNX010000001">
    <property type="protein sequence ID" value="MBM6849903.1"/>
    <property type="molecule type" value="Genomic_DNA"/>
</dbReference>
<reference evidence="3 4" key="1">
    <citation type="journal article" date="2021" name="Sci. Rep.">
        <title>The distribution of antibiotic resistance genes in chicken gut microbiota commensals.</title>
        <authorList>
            <person name="Juricova H."/>
            <person name="Matiasovicova J."/>
            <person name="Kubasova T."/>
            <person name="Cejkova D."/>
            <person name="Rychlik I."/>
        </authorList>
    </citation>
    <scope>NUCLEOTIDE SEQUENCE [LARGE SCALE GENOMIC DNA]</scope>
    <source>
        <strain evidence="3 4">An411</strain>
    </source>
</reference>
<feature type="transmembrane region" description="Helical" evidence="1">
    <location>
        <begin position="55"/>
        <end position="72"/>
    </location>
</feature>
<gene>
    <name evidence="3" type="ORF">H9X91_00435</name>
</gene>
<protein>
    <submittedName>
        <fullName evidence="3">DUF1624 domain-containing protein</fullName>
    </submittedName>
</protein>
<keyword evidence="1" id="KW-0812">Transmembrane</keyword>
<feature type="transmembrane region" description="Helical" evidence="1">
    <location>
        <begin position="27"/>
        <end position="48"/>
    </location>
</feature>
<feature type="transmembrane region" description="Helical" evidence="1">
    <location>
        <begin position="78"/>
        <end position="95"/>
    </location>
</feature>
<accession>A0ABS2FS01</accession>
<feature type="transmembrane region" description="Helical" evidence="1">
    <location>
        <begin position="165"/>
        <end position="186"/>
    </location>
</feature>
<keyword evidence="1" id="KW-1133">Transmembrane helix</keyword>
<keyword evidence="4" id="KW-1185">Reference proteome</keyword>
<name>A0ABS2FS01_9FIRM</name>
<feature type="transmembrane region" description="Helical" evidence="1">
    <location>
        <begin position="102"/>
        <end position="119"/>
    </location>
</feature>
<feature type="domain" description="Heparan-alpha-glucosaminide N-acetyltransferase catalytic" evidence="2">
    <location>
        <begin position="1"/>
        <end position="215"/>
    </location>
</feature>
<evidence type="ECO:0000256" key="1">
    <source>
        <dbReference type="SAM" id="Phobius"/>
    </source>
</evidence>
<comment type="caution">
    <text evidence="3">The sequence shown here is derived from an EMBL/GenBank/DDBJ whole genome shotgun (WGS) entry which is preliminary data.</text>
</comment>
<feature type="transmembrane region" description="Helical" evidence="1">
    <location>
        <begin position="207"/>
        <end position="228"/>
    </location>
</feature>
<dbReference type="InterPro" id="IPR012429">
    <property type="entry name" value="HGSNAT_cat"/>
</dbReference>
<proteinExistence type="predicted"/>
<dbReference type="Proteomes" id="UP000719500">
    <property type="component" value="Unassembled WGS sequence"/>
</dbReference>
<evidence type="ECO:0000313" key="3">
    <source>
        <dbReference type="EMBL" id="MBM6849903.1"/>
    </source>
</evidence>
<keyword evidence="1" id="KW-0472">Membrane</keyword>
<evidence type="ECO:0000259" key="2">
    <source>
        <dbReference type="Pfam" id="PF07786"/>
    </source>
</evidence>
<evidence type="ECO:0000313" key="4">
    <source>
        <dbReference type="Proteomes" id="UP000719500"/>
    </source>
</evidence>
<sequence length="229" mass="25905">MIAYHTCWDLVYLFGMDWSWYRGTGAYIWQQSICWTFILLSGFCWPMGRRPLRRGLTVFACGWIITLVTVIFMPDEQIWFGVLTLIGSCMLLLIPLERGLRYVPAGAGLAVSAALFALLRNVNRGTLGVEGLVLGTVPAELYRNDLTAYLGFPGPGFFSTDYFSLLPWLFLFLAGYFLHRLCAPALERADPDILRCRPLCALGRWSLPVYMIHQPVVYGVLTLFAALMR</sequence>
<organism evidence="3 4">
    <name type="scientific">Oscillibacter valericigenes</name>
    <dbReference type="NCBI Taxonomy" id="351091"/>
    <lineage>
        <taxon>Bacteria</taxon>
        <taxon>Bacillati</taxon>
        <taxon>Bacillota</taxon>
        <taxon>Clostridia</taxon>
        <taxon>Eubacteriales</taxon>
        <taxon>Oscillospiraceae</taxon>
        <taxon>Oscillibacter</taxon>
    </lineage>
</organism>
<dbReference type="Pfam" id="PF07786">
    <property type="entry name" value="HGSNAT_cat"/>
    <property type="match status" value="1"/>
</dbReference>